<dbReference type="RefSeq" id="WP_282905831.1">
    <property type="nucleotide sequence ID" value="NZ_CP124855.1"/>
</dbReference>
<keyword evidence="2" id="KW-1185">Reference proteome</keyword>
<evidence type="ECO:0000313" key="2">
    <source>
        <dbReference type="Proteomes" id="UP001241656"/>
    </source>
</evidence>
<proteinExistence type="predicted"/>
<reference evidence="1 2" key="1">
    <citation type="submission" date="2023-05" db="EMBL/GenBank/DDBJ databases">
        <title>Genomic insight into Chryseobacterium sp. wdc7 isolated forest soil (Gotjawal).</title>
        <authorList>
            <person name="Park S.-J."/>
        </authorList>
    </citation>
    <scope>NUCLEOTIDE SEQUENCE [LARGE SCALE GENOMIC DNA]</scope>
    <source>
        <strain evidence="2">wdc7</strain>
    </source>
</reference>
<organism evidence="1 2">
    <name type="scientific">Chryseobacterium gotjawalense</name>
    <dbReference type="NCBI Taxonomy" id="3042315"/>
    <lineage>
        <taxon>Bacteria</taxon>
        <taxon>Pseudomonadati</taxon>
        <taxon>Bacteroidota</taxon>
        <taxon>Flavobacteriia</taxon>
        <taxon>Flavobacteriales</taxon>
        <taxon>Weeksellaceae</taxon>
        <taxon>Chryseobacterium group</taxon>
        <taxon>Chryseobacterium</taxon>
    </lineage>
</organism>
<evidence type="ECO:0000313" key="1">
    <source>
        <dbReference type="EMBL" id="WHF52549.1"/>
    </source>
</evidence>
<gene>
    <name evidence="1" type="ORF">QGN23_04545</name>
</gene>
<accession>A0ABY8RFR9</accession>
<dbReference type="Proteomes" id="UP001241656">
    <property type="component" value="Chromosome"/>
</dbReference>
<dbReference type="EMBL" id="CP124855">
    <property type="protein sequence ID" value="WHF52549.1"/>
    <property type="molecule type" value="Genomic_DNA"/>
</dbReference>
<protein>
    <submittedName>
        <fullName evidence="1">Uncharacterized protein</fullName>
    </submittedName>
</protein>
<sequence>MKYTYLKIELDEISQPEKSNFFITLLEKFLSTIIPKANPDFENQIQNTRNWLIEFNENEIPTREIGLNLNSEAVCIAPWKNNYGFLTDTSYGLQDFKNGFEYSEIEKEYFDNQWNQFNENNL</sequence>
<name>A0ABY8RFR9_9FLAO</name>